<organism evidence="1 2">
    <name type="scientific">Taxus chinensis</name>
    <name type="common">Chinese yew</name>
    <name type="synonym">Taxus wallichiana var. chinensis</name>
    <dbReference type="NCBI Taxonomy" id="29808"/>
    <lineage>
        <taxon>Eukaryota</taxon>
        <taxon>Viridiplantae</taxon>
        <taxon>Streptophyta</taxon>
        <taxon>Embryophyta</taxon>
        <taxon>Tracheophyta</taxon>
        <taxon>Spermatophyta</taxon>
        <taxon>Pinopsida</taxon>
        <taxon>Pinidae</taxon>
        <taxon>Conifers II</taxon>
        <taxon>Cupressales</taxon>
        <taxon>Taxaceae</taxon>
        <taxon>Taxus</taxon>
    </lineage>
</organism>
<reference evidence="1 2" key="1">
    <citation type="journal article" date="2021" name="Nat. Plants">
        <title>The Taxus genome provides insights into paclitaxel biosynthesis.</title>
        <authorList>
            <person name="Xiong X."/>
            <person name="Gou J."/>
            <person name="Liao Q."/>
            <person name="Li Y."/>
            <person name="Zhou Q."/>
            <person name="Bi G."/>
            <person name="Li C."/>
            <person name="Du R."/>
            <person name="Wang X."/>
            <person name="Sun T."/>
            <person name="Guo L."/>
            <person name="Liang H."/>
            <person name="Lu P."/>
            <person name="Wu Y."/>
            <person name="Zhang Z."/>
            <person name="Ro D.K."/>
            <person name="Shang Y."/>
            <person name="Huang S."/>
            <person name="Yan J."/>
        </authorList>
    </citation>
    <scope>NUCLEOTIDE SEQUENCE [LARGE SCALE GENOMIC DNA]</scope>
    <source>
        <strain evidence="1">Ta-2019</strain>
    </source>
</reference>
<protein>
    <submittedName>
        <fullName evidence="1">Uncharacterized protein</fullName>
    </submittedName>
</protein>
<evidence type="ECO:0000313" key="1">
    <source>
        <dbReference type="EMBL" id="KAH9302381.1"/>
    </source>
</evidence>
<dbReference type="AlphaFoldDB" id="A0AA38FHT1"/>
<evidence type="ECO:0000313" key="2">
    <source>
        <dbReference type="Proteomes" id="UP000824469"/>
    </source>
</evidence>
<gene>
    <name evidence="1" type="ORF">KI387_013964</name>
</gene>
<dbReference type="EMBL" id="JAHRHJ020000009">
    <property type="protein sequence ID" value="KAH9302381.1"/>
    <property type="molecule type" value="Genomic_DNA"/>
</dbReference>
<feature type="non-terminal residue" evidence="1">
    <location>
        <position position="78"/>
    </location>
</feature>
<proteinExistence type="predicted"/>
<comment type="caution">
    <text evidence="1">The sequence shown here is derived from an EMBL/GenBank/DDBJ whole genome shotgun (WGS) entry which is preliminary data.</text>
</comment>
<sequence length="78" mass="8423">MDYGISTFLERMAGHSTLVSYAVMETSARGRVQIGNTIFHISMNAIAAATSLSAAGDIYSKCSLQEEVQYFTVPGEIL</sequence>
<name>A0AA38FHT1_TAXCH</name>
<accession>A0AA38FHT1</accession>
<keyword evidence="2" id="KW-1185">Reference proteome</keyword>
<dbReference type="Proteomes" id="UP000824469">
    <property type="component" value="Unassembled WGS sequence"/>
</dbReference>